<organism evidence="2 3">
    <name type="scientific">Populus alba x Populus x berolinensis</name>
    <dbReference type="NCBI Taxonomy" id="444605"/>
    <lineage>
        <taxon>Eukaryota</taxon>
        <taxon>Viridiplantae</taxon>
        <taxon>Streptophyta</taxon>
        <taxon>Embryophyta</taxon>
        <taxon>Tracheophyta</taxon>
        <taxon>Spermatophyta</taxon>
        <taxon>Magnoliopsida</taxon>
        <taxon>eudicotyledons</taxon>
        <taxon>Gunneridae</taxon>
        <taxon>Pentapetalae</taxon>
        <taxon>rosids</taxon>
        <taxon>fabids</taxon>
        <taxon>Malpighiales</taxon>
        <taxon>Salicaceae</taxon>
        <taxon>Saliceae</taxon>
        <taxon>Populus</taxon>
    </lineage>
</organism>
<feature type="region of interest" description="Disordered" evidence="1">
    <location>
        <begin position="12"/>
        <end position="36"/>
    </location>
</feature>
<evidence type="ECO:0000313" key="3">
    <source>
        <dbReference type="Proteomes" id="UP001164929"/>
    </source>
</evidence>
<dbReference type="Proteomes" id="UP001164929">
    <property type="component" value="Chromosome 18"/>
</dbReference>
<reference evidence="2 3" key="1">
    <citation type="journal article" date="2023" name="Mol. Ecol. Resour.">
        <title>Chromosome-level genome assembly of a triploid poplar Populus alba 'Berolinensis'.</title>
        <authorList>
            <person name="Chen S."/>
            <person name="Yu Y."/>
            <person name="Wang X."/>
            <person name="Wang S."/>
            <person name="Zhang T."/>
            <person name="Zhou Y."/>
            <person name="He R."/>
            <person name="Meng N."/>
            <person name="Wang Y."/>
            <person name="Liu W."/>
            <person name="Liu Z."/>
            <person name="Liu J."/>
            <person name="Guo Q."/>
            <person name="Huang H."/>
            <person name="Sederoff R.R."/>
            <person name="Wang G."/>
            <person name="Qu G."/>
            <person name="Chen S."/>
        </authorList>
    </citation>
    <scope>NUCLEOTIDE SEQUENCE [LARGE SCALE GENOMIC DNA]</scope>
    <source>
        <strain evidence="2">SC-2020</strain>
    </source>
</reference>
<evidence type="ECO:0000313" key="2">
    <source>
        <dbReference type="EMBL" id="KAJ6957844.1"/>
    </source>
</evidence>
<proteinExistence type="predicted"/>
<protein>
    <submittedName>
        <fullName evidence="2">Uncharacterized protein</fullName>
    </submittedName>
</protein>
<evidence type="ECO:0000256" key="1">
    <source>
        <dbReference type="SAM" id="MobiDB-lite"/>
    </source>
</evidence>
<name>A0AAD6LC31_9ROSI</name>
<keyword evidence="3" id="KW-1185">Reference proteome</keyword>
<dbReference type="EMBL" id="JAQIZT010000018">
    <property type="protein sequence ID" value="KAJ6957844.1"/>
    <property type="molecule type" value="Genomic_DNA"/>
</dbReference>
<gene>
    <name evidence="2" type="ORF">NC653_039733</name>
</gene>
<sequence length="87" mass="9612">MSFCSYLRFETASNPRSEPADSSPFPGRGNASEQTVEGQQSFANLFKVSSHASLLRLHEGILRMYMQKYYSDSRISSSFNGSDSSGS</sequence>
<comment type="caution">
    <text evidence="2">The sequence shown here is derived from an EMBL/GenBank/DDBJ whole genome shotgun (WGS) entry which is preliminary data.</text>
</comment>
<dbReference type="AlphaFoldDB" id="A0AAD6LC31"/>
<accession>A0AAD6LC31</accession>